<dbReference type="Gene3D" id="3.10.105.10">
    <property type="entry name" value="Dipeptide-binding Protein, Domain 3"/>
    <property type="match status" value="1"/>
</dbReference>
<dbReference type="GO" id="GO:0042597">
    <property type="term" value="C:periplasmic space"/>
    <property type="evidence" value="ECO:0007669"/>
    <property type="project" value="UniProtKB-ARBA"/>
</dbReference>
<dbReference type="STRING" id="1737425.GCA_900049755_01169"/>
<reference evidence="4" key="1">
    <citation type="submission" date="2017-11" db="EMBL/GenBank/DDBJ databases">
        <title>Otitis media/interna in a cat caused by the recently described species Corynebacterium provencense.</title>
        <authorList>
            <person name="Kittl S."/>
            <person name="Brodard I."/>
            <person name="Rychener L."/>
            <person name="Jores J."/>
            <person name="Roosje P."/>
            <person name="Gobeli Brawand S."/>
        </authorList>
    </citation>
    <scope>NUCLEOTIDE SEQUENCE [LARGE SCALE GENOMIC DNA]</scope>
    <source>
        <strain evidence="4">17KM38</strain>
    </source>
</reference>
<dbReference type="RefSeq" id="WP_078057155.1">
    <property type="nucleotide sequence ID" value="NZ_CABKVS010000001.1"/>
</dbReference>
<proteinExistence type="predicted"/>
<dbReference type="PANTHER" id="PTHR30290">
    <property type="entry name" value="PERIPLASMIC BINDING COMPONENT OF ABC TRANSPORTER"/>
    <property type="match status" value="1"/>
</dbReference>
<name>A0A2Z3YQB3_9CORY</name>
<dbReference type="Gene3D" id="3.90.76.10">
    <property type="entry name" value="Dipeptide-binding Protein, Domain 1"/>
    <property type="match status" value="1"/>
</dbReference>
<dbReference type="CDD" id="cd00995">
    <property type="entry name" value="PBP2_NikA_DppA_OppA_like"/>
    <property type="match status" value="1"/>
</dbReference>
<evidence type="ECO:0000313" key="3">
    <source>
        <dbReference type="EMBL" id="AWT26926.1"/>
    </source>
</evidence>
<organism evidence="3 4">
    <name type="scientific">Corynebacterium provencense</name>
    <dbReference type="NCBI Taxonomy" id="1737425"/>
    <lineage>
        <taxon>Bacteria</taxon>
        <taxon>Bacillati</taxon>
        <taxon>Actinomycetota</taxon>
        <taxon>Actinomycetes</taxon>
        <taxon>Mycobacteriales</taxon>
        <taxon>Corynebacteriaceae</taxon>
        <taxon>Corynebacterium</taxon>
    </lineage>
</organism>
<feature type="domain" description="Solute-binding protein family 5" evidence="2">
    <location>
        <begin position="83"/>
        <end position="478"/>
    </location>
</feature>
<dbReference type="AlphaFoldDB" id="A0A2Z3YQB3"/>
<dbReference type="PROSITE" id="PS51257">
    <property type="entry name" value="PROKAR_LIPOPROTEIN"/>
    <property type="match status" value="1"/>
</dbReference>
<dbReference type="EMBL" id="CP024988">
    <property type="protein sequence ID" value="AWT26926.1"/>
    <property type="molecule type" value="Genomic_DNA"/>
</dbReference>
<dbReference type="GO" id="GO:0015833">
    <property type="term" value="P:peptide transport"/>
    <property type="evidence" value="ECO:0007669"/>
    <property type="project" value="TreeGrafter"/>
</dbReference>
<dbReference type="PANTHER" id="PTHR30290:SF83">
    <property type="entry name" value="ABC TRANSPORTER SUBSTRATE-BINDING PROTEIN"/>
    <property type="match status" value="1"/>
</dbReference>
<keyword evidence="4" id="KW-1185">Reference proteome</keyword>
<dbReference type="Pfam" id="PF00496">
    <property type="entry name" value="SBP_bac_5"/>
    <property type="match status" value="1"/>
</dbReference>
<dbReference type="Proteomes" id="UP000247696">
    <property type="component" value="Chromosome"/>
</dbReference>
<dbReference type="PIRSF" id="PIRSF002741">
    <property type="entry name" value="MppA"/>
    <property type="match status" value="1"/>
</dbReference>
<dbReference type="InterPro" id="IPR000914">
    <property type="entry name" value="SBP_5_dom"/>
</dbReference>
<protein>
    <submittedName>
        <fullName evidence="3">Oligopeptide-binding protein OppA</fullName>
    </submittedName>
</protein>
<dbReference type="InterPro" id="IPR030678">
    <property type="entry name" value="Peptide/Ni-bd"/>
</dbReference>
<feature type="chain" id="PRO_5038446719" evidence="1">
    <location>
        <begin position="29"/>
        <end position="558"/>
    </location>
</feature>
<dbReference type="Gene3D" id="3.40.190.10">
    <property type="entry name" value="Periplasmic binding protein-like II"/>
    <property type="match status" value="1"/>
</dbReference>
<accession>A0A2Z3YQB3</accession>
<dbReference type="OrthoDB" id="9046151at2"/>
<dbReference type="GO" id="GO:1904680">
    <property type="term" value="F:peptide transmembrane transporter activity"/>
    <property type="evidence" value="ECO:0007669"/>
    <property type="project" value="TreeGrafter"/>
</dbReference>
<gene>
    <name evidence="3" type="primary">oppA_2</name>
    <name evidence="3" type="ORF">Csp1_21730</name>
</gene>
<dbReference type="GO" id="GO:0043190">
    <property type="term" value="C:ATP-binding cassette (ABC) transporter complex"/>
    <property type="evidence" value="ECO:0007669"/>
    <property type="project" value="InterPro"/>
</dbReference>
<evidence type="ECO:0000313" key="4">
    <source>
        <dbReference type="Proteomes" id="UP000247696"/>
    </source>
</evidence>
<evidence type="ECO:0000256" key="1">
    <source>
        <dbReference type="SAM" id="SignalP"/>
    </source>
</evidence>
<keyword evidence="1" id="KW-0732">Signal</keyword>
<dbReference type="KEGG" id="cpre:Csp1_21730"/>
<evidence type="ECO:0000259" key="2">
    <source>
        <dbReference type="Pfam" id="PF00496"/>
    </source>
</evidence>
<dbReference type="InterPro" id="IPR039424">
    <property type="entry name" value="SBP_5"/>
</dbReference>
<feature type="signal peptide" evidence="1">
    <location>
        <begin position="1"/>
        <end position="28"/>
    </location>
</feature>
<sequence>MSHTRLPGHIPRLITALFACLSVVFATAACADNSDRVPDEYISFFGGEPQNPLVPSNTNEVNGGQVIENLFTGLAEYTPDGEVRMGVAESITPNDNSTSFRVRLRDDWTFTNGERVTSDSFINAWNWAVQPEHAQLQSAFFAPIKGYTDVAGETDADGNVTVEPTAETMSGLRKISDTEFTITLSAPDSSFVSLLGFSAFAPLPSVAFEDMDAFGAHPVGNGPYMMDGDDAWQHNVSITLRANPDYPGDTPAKNPGIAFVMYSSLNTAYADLQSGDLDHMRESVSPEAYPTYTEDFPDSHDDKPYAAIQNFTIPESLPGFGPDEEGRLRRAAISMSIDRQLVIDKVYFGTRRIAEDFGAPTLAGGLPDIPGKEVLTYQPEKAKELWAQADRISPWGGQKFEIAYNADGGHQQWVEAVTNSIRQNLGIDAVGKAYPTFKAMRDDVVNRTVDAAFRSGWNADYPSIASFLVSNYRTGDSSNDGDYSNPEFDRLLADAAAQPDAQQAQPVYNRAQAILMKDLPQIPLWYYAASTAWSPKLHNVQSGWLGMPVYTEITKDVN</sequence>
<dbReference type="SUPFAM" id="SSF53850">
    <property type="entry name" value="Periplasmic binding protein-like II"/>
    <property type="match status" value="1"/>
</dbReference>